<name>S5T8P4_9GAMM</name>
<dbReference type="PATRIC" id="fig|1198232.3.peg.1800"/>
<keyword evidence="2" id="KW-1185">Reference proteome</keyword>
<sequence>MGVFDHSVFEPIGVDGHFTAERERMWALHEKHVTSGMAPGAVYMSNPIMTSGHPTYLTRLCDYYAQIIRNNDPMLDERHFINDLYGQGGLSHPDKYNFEWRMDSLDLGLLDKKNDVFFSIHKGHM</sequence>
<evidence type="ECO:0000313" key="1">
    <source>
        <dbReference type="EMBL" id="AGS40141.1"/>
    </source>
</evidence>
<evidence type="ECO:0000313" key="2">
    <source>
        <dbReference type="Proteomes" id="UP000015380"/>
    </source>
</evidence>
<protein>
    <submittedName>
        <fullName evidence="1">Uncharacterized protein</fullName>
    </submittedName>
</protein>
<gene>
    <name evidence="1" type="ORF">CYCME_1826</name>
</gene>
<proteinExistence type="predicted"/>
<dbReference type="EMBL" id="CP005996">
    <property type="protein sequence ID" value="AGS40141.1"/>
    <property type="molecule type" value="Genomic_DNA"/>
</dbReference>
<reference evidence="2" key="2">
    <citation type="journal article" date="2016" name="Environ. Microbiol. Rep.">
        <title>Analysis of defence systems and a conjugative IncP-1 plasmid in the marine polyaromatic hydrocarbons-degrading bacterium Cycloclasticus sp. 78-ME.</title>
        <authorList>
            <person name="Yakimov M.M."/>
            <person name="Crisafi F."/>
            <person name="Messina E."/>
            <person name="Smedile F."/>
            <person name="Lopatina A."/>
            <person name="Denaro R."/>
            <person name="Pieper D.H."/>
            <person name="Golyshin P.N."/>
            <person name="Giuliano L."/>
        </authorList>
    </citation>
    <scope>NUCLEOTIDE SEQUENCE [LARGE SCALE GENOMIC DNA]</scope>
    <source>
        <strain evidence="2">78-ME</strain>
    </source>
</reference>
<organism evidence="1 2">
    <name type="scientific">Cycloclasticus zancles 78-ME</name>
    <dbReference type="NCBI Taxonomy" id="1198232"/>
    <lineage>
        <taxon>Bacteria</taxon>
        <taxon>Pseudomonadati</taxon>
        <taxon>Pseudomonadota</taxon>
        <taxon>Gammaproteobacteria</taxon>
        <taxon>Thiotrichales</taxon>
        <taxon>Piscirickettsiaceae</taxon>
        <taxon>Cycloclasticus</taxon>
    </lineage>
</organism>
<dbReference type="KEGG" id="cza:CYCME_1826"/>
<reference evidence="1 2" key="1">
    <citation type="submission" date="2013-05" db="EMBL/GenBank/DDBJ databases">
        <title>Between feast and famine: a lifestyle of most important marine PAH-degrading bacterium Cycloclasticus sp. 7ME.</title>
        <authorList>
            <person name="Yakimov M.M."/>
            <person name="Messina E."/>
            <person name="Genovese M."/>
            <person name="Denaro R."/>
            <person name="Crisafi F."/>
            <person name="Russo D."/>
            <person name="Cappello S."/>
            <person name="Santisi S."/>
            <person name="Smedile F."/>
            <person name="Golyshina O.V."/>
            <person name="Tran H."/>
            <person name="Pieper D.H."/>
            <person name="Golyshin P.N."/>
            <person name="Giuliano L."/>
        </authorList>
    </citation>
    <scope>NUCLEOTIDE SEQUENCE [LARGE SCALE GENOMIC DNA]</scope>
    <source>
        <strain evidence="1 2">78-ME</strain>
    </source>
</reference>
<dbReference type="eggNOG" id="ENOG502Z9UY">
    <property type="taxonomic scope" value="Bacteria"/>
</dbReference>
<dbReference type="Proteomes" id="UP000015380">
    <property type="component" value="Chromosome"/>
</dbReference>
<accession>S5T8P4</accession>
<dbReference type="HOGENOM" id="CLU_1988945_0_0_6"/>
<dbReference type="AlphaFoldDB" id="S5T8P4"/>